<reference evidence="1" key="1">
    <citation type="journal article" date="2023" name="G3 (Bethesda)">
        <title>A reference genome for the long-term kleptoplast-retaining sea slug Elysia crispata morphotype clarki.</title>
        <authorList>
            <person name="Eastman K.E."/>
            <person name="Pendleton A.L."/>
            <person name="Shaikh M.A."/>
            <person name="Suttiyut T."/>
            <person name="Ogas R."/>
            <person name="Tomko P."/>
            <person name="Gavelis G."/>
            <person name="Widhalm J.R."/>
            <person name="Wisecaver J.H."/>
        </authorList>
    </citation>
    <scope>NUCLEOTIDE SEQUENCE</scope>
    <source>
        <strain evidence="1">ECLA1</strain>
    </source>
</reference>
<gene>
    <name evidence="1" type="ORF">RRG08_032687</name>
</gene>
<comment type="caution">
    <text evidence="1">The sequence shown here is derived from an EMBL/GenBank/DDBJ whole genome shotgun (WGS) entry which is preliminary data.</text>
</comment>
<dbReference type="EMBL" id="JAWDGP010007236">
    <property type="protein sequence ID" value="KAK3727731.1"/>
    <property type="molecule type" value="Genomic_DNA"/>
</dbReference>
<name>A0AAE0Y038_9GAST</name>
<sequence>MLFNSSSRNTVQSGNVAFFTDNSDNLTLETFPALVFTHTSNPNENIKTSLYALPAFKCDASMDGHSTRPFLKRALLCGCACHSFSPRVQRFSSISENISILHYDDLQFGAQRLIKNERVKESKTELIQDKPSNQQTQ</sequence>
<evidence type="ECO:0000313" key="1">
    <source>
        <dbReference type="EMBL" id="KAK3727731.1"/>
    </source>
</evidence>
<accession>A0AAE0Y038</accession>
<dbReference type="AlphaFoldDB" id="A0AAE0Y038"/>
<dbReference type="Proteomes" id="UP001283361">
    <property type="component" value="Unassembled WGS sequence"/>
</dbReference>
<proteinExistence type="predicted"/>
<keyword evidence="2" id="KW-1185">Reference proteome</keyword>
<evidence type="ECO:0000313" key="2">
    <source>
        <dbReference type="Proteomes" id="UP001283361"/>
    </source>
</evidence>
<organism evidence="1 2">
    <name type="scientific">Elysia crispata</name>
    <name type="common">lettuce slug</name>
    <dbReference type="NCBI Taxonomy" id="231223"/>
    <lineage>
        <taxon>Eukaryota</taxon>
        <taxon>Metazoa</taxon>
        <taxon>Spiralia</taxon>
        <taxon>Lophotrochozoa</taxon>
        <taxon>Mollusca</taxon>
        <taxon>Gastropoda</taxon>
        <taxon>Heterobranchia</taxon>
        <taxon>Euthyneura</taxon>
        <taxon>Panpulmonata</taxon>
        <taxon>Sacoglossa</taxon>
        <taxon>Placobranchoidea</taxon>
        <taxon>Plakobranchidae</taxon>
        <taxon>Elysia</taxon>
    </lineage>
</organism>
<protein>
    <submittedName>
        <fullName evidence="1">Uncharacterized protein</fullName>
    </submittedName>
</protein>